<name>A0AB39JEI8_9VIRU</name>
<comment type="subcellular location">
    <subcellularLocation>
        <location evidence="1">Host cell membrane</location>
        <topology evidence="1">Lipid-anchor</topology>
        <orientation evidence="1">Cytoplasmic side</orientation>
    </subcellularLocation>
</comment>
<dbReference type="Gene3D" id="3.40.50.300">
    <property type="entry name" value="P-loop containing nucleotide triphosphate hydrolases"/>
    <property type="match status" value="1"/>
</dbReference>
<dbReference type="Pfam" id="PF00071">
    <property type="entry name" value="Ras"/>
    <property type="match status" value="1"/>
</dbReference>
<dbReference type="SMART" id="SM00174">
    <property type="entry name" value="RHO"/>
    <property type="match status" value="1"/>
</dbReference>
<gene>
    <name evidence="5" type="ORF">FloV-SA2_00210</name>
</gene>
<dbReference type="EMBL" id="PP542043">
    <property type="protein sequence ID" value="XDO02029.1"/>
    <property type="molecule type" value="Genomic_DNA"/>
</dbReference>
<dbReference type="PRINTS" id="PR00449">
    <property type="entry name" value="RASTRNSFRMNG"/>
</dbReference>
<evidence type="ECO:0000256" key="4">
    <source>
        <dbReference type="ARBA" id="ARBA00023288"/>
    </source>
</evidence>
<keyword evidence="3" id="KW-0342">GTP-binding</keyword>
<dbReference type="SMART" id="SM00175">
    <property type="entry name" value="RAB"/>
    <property type="match status" value="1"/>
</dbReference>
<dbReference type="InterPro" id="IPR027417">
    <property type="entry name" value="P-loop_NTPase"/>
</dbReference>
<dbReference type="InterPro" id="IPR005225">
    <property type="entry name" value="Small_GTP-bd"/>
</dbReference>
<evidence type="ECO:0000313" key="5">
    <source>
        <dbReference type="EMBL" id="XDO02029.1"/>
    </source>
</evidence>
<dbReference type="GO" id="GO:0003924">
    <property type="term" value="F:GTPase activity"/>
    <property type="evidence" value="ECO:0007669"/>
    <property type="project" value="InterPro"/>
</dbReference>
<dbReference type="PANTHER" id="PTHR47977">
    <property type="entry name" value="RAS-RELATED PROTEIN RAB"/>
    <property type="match status" value="1"/>
</dbReference>
<evidence type="ECO:0000256" key="1">
    <source>
        <dbReference type="ARBA" id="ARBA00004112"/>
    </source>
</evidence>
<dbReference type="CDD" id="cd00154">
    <property type="entry name" value="Rab"/>
    <property type="match status" value="1"/>
</dbReference>
<evidence type="ECO:0000256" key="2">
    <source>
        <dbReference type="ARBA" id="ARBA00022741"/>
    </source>
</evidence>
<accession>A0AB39JEI8</accession>
<dbReference type="GO" id="GO:0005525">
    <property type="term" value="F:GTP binding"/>
    <property type="evidence" value="ECO:0007669"/>
    <property type="project" value="UniProtKB-KW"/>
</dbReference>
<keyword evidence="4" id="KW-0449">Lipoprotein</keyword>
<dbReference type="NCBIfam" id="TIGR00231">
    <property type="entry name" value="small_GTP"/>
    <property type="match status" value="1"/>
</dbReference>
<dbReference type="GO" id="GO:0020002">
    <property type="term" value="C:host cell plasma membrane"/>
    <property type="evidence" value="ECO:0007669"/>
    <property type="project" value="UniProtKB-SubCell"/>
</dbReference>
<reference evidence="5" key="1">
    <citation type="submission" date="2024-03" db="EMBL/GenBank/DDBJ databases">
        <title>Eukaryotic viruses encode the ribosomal protein eL40.</title>
        <authorList>
            <person name="Thomy J."/>
            <person name="Schvarcz C.R."/>
            <person name="McBeain K.A."/>
            <person name="Edwards K.F."/>
            <person name="Steward G.F."/>
        </authorList>
    </citation>
    <scope>NUCLEOTIDE SEQUENCE</scope>
    <source>
        <strain evidence="5">FloV-SA2</strain>
    </source>
</reference>
<organism evidence="5">
    <name type="scientific">Florenciella sp. virus SA2</name>
    <dbReference type="NCBI Taxonomy" id="3240092"/>
    <lineage>
        <taxon>Viruses</taxon>
    </lineage>
</organism>
<proteinExistence type="predicted"/>
<dbReference type="FunFam" id="3.40.50.300:FF:001129">
    <property type="entry name" value="ras-related protein Rab-44 isoform X2"/>
    <property type="match status" value="1"/>
</dbReference>
<keyword evidence="2" id="KW-0547">Nucleotide-binding</keyword>
<evidence type="ECO:0000256" key="3">
    <source>
        <dbReference type="ARBA" id="ARBA00023134"/>
    </source>
</evidence>
<protein>
    <submittedName>
        <fullName evidence="5">Ras-Related Protein Rabd2A-Like</fullName>
    </submittedName>
</protein>
<sequence length="194" mass="22729">MNKIYNFKTIILGDSGVGKSTLVYKFHNNIYNENVDSTVGISFGSKQLIIDDKIIKIQIWDTAGQERFRSIVRTYYRNVAGCIITYDITNINSFNSCLYWLNEITKENRFVKILLLGTKLDKDDKREVPYKLASKFAEEHNIPFYEITSKNDIEYIFILLIRNMLNGYLYQNHINGVIEIDKEMTVNKKNYCCM</sequence>
<dbReference type="InterPro" id="IPR050227">
    <property type="entry name" value="Rab"/>
</dbReference>
<dbReference type="InterPro" id="IPR001806">
    <property type="entry name" value="Small_GTPase"/>
</dbReference>
<dbReference type="SMART" id="SM00176">
    <property type="entry name" value="RAN"/>
    <property type="match status" value="1"/>
</dbReference>
<dbReference type="SMART" id="SM00173">
    <property type="entry name" value="RAS"/>
    <property type="match status" value="1"/>
</dbReference>
<dbReference type="SUPFAM" id="SSF52540">
    <property type="entry name" value="P-loop containing nucleoside triphosphate hydrolases"/>
    <property type="match status" value="1"/>
</dbReference>
<dbReference type="PROSITE" id="PS51419">
    <property type="entry name" value="RAB"/>
    <property type="match status" value="1"/>
</dbReference>
<dbReference type="PROSITE" id="PS51421">
    <property type="entry name" value="RAS"/>
    <property type="match status" value="1"/>
</dbReference>